<evidence type="ECO:0000256" key="6">
    <source>
        <dbReference type="ARBA" id="ARBA00022777"/>
    </source>
</evidence>
<dbReference type="PANTHER" id="PTHR10210">
    <property type="entry name" value="RIBOSE-PHOSPHATE DIPHOSPHOKINASE FAMILY MEMBER"/>
    <property type="match status" value="1"/>
</dbReference>
<accession>A0A381NCG7</accession>
<keyword evidence="5" id="KW-0547">Nucleotide-binding</keyword>
<dbReference type="HAMAP" id="MF_00583_B">
    <property type="entry name" value="RibP_PPkinase_B"/>
    <property type="match status" value="1"/>
</dbReference>
<gene>
    <name evidence="13" type="ORF">METZ01_LOCUS4302</name>
</gene>
<dbReference type="Pfam" id="PF13793">
    <property type="entry name" value="Pribosyltran_N"/>
    <property type="match status" value="1"/>
</dbReference>
<dbReference type="InterPro" id="IPR037515">
    <property type="entry name" value="Rib-P_diPkinase_bac"/>
</dbReference>
<evidence type="ECO:0000259" key="12">
    <source>
        <dbReference type="Pfam" id="PF13793"/>
    </source>
</evidence>
<dbReference type="InterPro" id="IPR000836">
    <property type="entry name" value="PRTase_dom"/>
</dbReference>
<dbReference type="CDD" id="cd06223">
    <property type="entry name" value="PRTases_typeI"/>
    <property type="match status" value="1"/>
</dbReference>
<evidence type="ECO:0000256" key="8">
    <source>
        <dbReference type="ARBA" id="ARBA00022842"/>
    </source>
</evidence>
<dbReference type="AlphaFoldDB" id="A0A381NCG7"/>
<evidence type="ECO:0000256" key="4">
    <source>
        <dbReference type="ARBA" id="ARBA00022727"/>
    </source>
</evidence>
<evidence type="ECO:0000256" key="10">
    <source>
        <dbReference type="ARBA" id="ARBA00041814"/>
    </source>
</evidence>
<evidence type="ECO:0000256" key="5">
    <source>
        <dbReference type="ARBA" id="ARBA00022741"/>
    </source>
</evidence>
<dbReference type="InterPro" id="IPR029057">
    <property type="entry name" value="PRTase-like"/>
</dbReference>
<dbReference type="Pfam" id="PF14572">
    <property type="entry name" value="Pribosyl_synth"/>
    <property type="match status" value="1"/>
</dbReference>
<dbReference type="GO" id="GO:0005737">
    <property type="term" value="C:cytoplasm"/>
    <property type="evidence" value="ECO:0007669"/>
    <property type="project" value="TreeGrafter"/>
</dbReference>
<dbReference type="InterPro" id="IPR005946">
    <property type="entry name" value="Rib-P_diPkinase"/>
</dbReference>
<evidence type="ECO:0000256" key="3">
    <source>
        <dbReference type="ARBA" id="ARBA00022723"/>
    </source>
</evidence>
<proteinExistence type="inferred from homology"/>
<dbReference type="GO" id="GO:0000287">
    <property type="term" value="F:magnesium ion binding"/>
    <property type="evidence" value="ECO:0007669"/>
    <property type="project" value="InterPro"/>
</dbReference>
<evidence type="ECO:0000256" key="7">
    <source>
        <dbReference type="ARBA" id="ARBA00022840"/>
    </source>
</evidence>
<dbReference type="EC" id="2.7.6.1" evidence="1"/>
<dbReference type="SMART" id="SM01400">
    <property type="entry name" value="Pribosyltran_N"/>
    <property type="match status" value="1"/>
</dbReference>
<dbReference type="Gene3D" id="3.40.50.2020">
    <property type="match status" value="2"/>
</dbReference>
<name>A0A381NCG7_9ZZZZ</name>
<evidence type="ECO:0000256" key="1">
    <source>
        <dbReference type="ARBA" id="ARBA00013247"/>
    </source>
</evidence>
<comment type="catalytic activity">
    <reaction evidence="11">
        <text>D-ribose 5-phosphate + ATP = 5-phospho-alpha-D-ribose 1-diphosphate + AMP + H(+)</text>
        <dbReference type="Rhea" id="RHEA:15609"/>
        <dbReference type="ChEBI" id="CHEBI:15378"/>
        <dbReference type="ChEBI" id="CHEBI:30616"/>
        <dbReference type="ChEBI" id="CHEBI:58017"/>
        <dbReference type="ChEBI" id="CHEBI:78346"/>
        <dbReference type="ChEBI" id="CHEBI:456215"/>
        <dbReference type="EC" id="2.7.6.1"/>
    </reaction>
</comment>
<dbReference type="GO" id="GO:0006015">
    <property type="term" value="P:5-phosphoribose 1-diphosphate biosynthetic process"/>
    <property type="evidence" value="ECO:0007669"/>
    <property type="project" value="TreeGrafter"/>
</dbReference>
<keyword evidence="4" id="KW-0545">Nucleotide biosynthesis</keyword>
<dbReference type="NCBIfam" id="TIGR01251">
    <property type="entry name" value="ribP_PPkin"/>
    <property type="match status" value="1"/>
</dbReference>
<keyword evidence="6" id="KW-0418">Kinase</keyword>
<evidence type="ECO:0000256" key="11">
    <source>
        <dbReference type="ARBA" id="ARBA00049535"/>
    </source>
</evidence>
<keyword evidence="7" id="KW-0067">ATP-binding</keyword>
<evidence type="ECO:0000256" key="2">
    <source>
        <dbReference type="ARBA" id="ARBA00022679"/>
    </source>
</evidence>
<keyword evidence="2" id="KW-0808">Transferase</keyword>
<dbReference type="FunFam" id="3.40.50.2020:FF:000002">
    <property type="entry name" value="Ribose-phosphate pyrophosphokinase"/>
    <property type="match status" value="1"/>
</dbReference>
<sequence length="348" mass="37901">MTTDSGFSNVPCYQAIAIRDPDSSFDHMEDTYRHGPLLLLSGRANFPLACEIAEKLGESPKGATIEDFSDGEIFVRIDQSARGRDVFIIQPTSAPASNFMELCLLLDAAKRASAARVTAVIPYFGYGRQDRKDQPRVSIGAKLAANLIVAAGADRVISIDFHQHQIQGFFDIPVDHLYAAPVVTKYFRDLALEDLVVIAPDVGAAKMARGFARRLGATFAIIDKRRPKANMSEVLNIVGDVEDRTCLIVDDMVDTGGSLANAVEALKDRGAKTVYAAATHPILSGEAPSRLANSALERMIVTNTIDVPEEKRSDRLEILSVADLLSKAIHHVHSNESVSKLFEIPKEN</sequence>
<dbReference type="SUPFAM" id="SSF53271">
    <property type="entry name" value="PRTase-like"/>
    <property type="match status" value="1"/>
</dbReference>
<dbReference type="InterPro" id="IPR029099">
    <property type="entry name" value="Pribosyltran_N"/>
</dbReference>
<keyword evidence="8" id="KW-0460">Magnesium</keyword>
<dbReference type="GO" id="GO:0004749">
    <property type="term" value="F:ribose phosphate diphosphokinase activity"/>
    <property type="evidence" value="ECO:0007669"/>
    <property type="project" value="UniProtKB-EC"/>
</dbReference>
<dbReference type="NCBIfam" id="NF002320">
    <property type="entry name" value="PRK01259.1"/>
    <property type="match status" value="1"/>
</dbReference>
<evidence type="ECO:0000256" key="9">
    <source>
        <dbReference type="ARBA" id="ARBA00040333"/>
    </source>
</evidence>
<dbReference type="GO" id="GO:0006164">
    <property type="term" value="P:purine nucleotide biosynthetic process"/>
    <property type="evidence" value="ECO:0007669"/>
    <property type="project" value="TreeGrafter"/>
</dbReference>
<feature type="domain" description="Ribose-phosphate pyrophosphokinase N-terminal" evidence="12">
    <location>
        <begin position="38"/>
        <end position="152"/>
    </location>
</feature>
<organism evidence="13">
    <name type="scientific">marine metagenome</name>
    <dbReference type="NCBI Taxonomy" id="408172"/>
    <lineage>
        <taxon>unclassified sequences</taxon>
        <taxon>metagenomes</taxon>
        <taxon>ecological metagenomes</taxon>
    </lineage>
</organism>
<protein>
    <recommendedName>
        <fullName evidence="9">Ribose-phosphate pyrophosphokinase 2</fullName>
        <ecNumber evidence="1">2.7.6.1</ecNumber>
    </recommendedName>
    <alternativeName>
        <fullName evidence="10">Phosphoribosyl pyrophosphate synthase II</fullName>
    </alternativeName>
</protein>
<dbReference type="PANTHER" id="PTHR10210:SF32">
    <property type="entry name" value="RIBOSE-PHOSPHATE PYROPHOSPHOKINASE 2"/>
    <property type="match status" value="1"/>
</dbReference>
<dbReference type="GO" id="GO:0005524">
    <property type="term" value="F:ATP binding"/>
    <property type="evidence" value="ECO:0007669"/>
    <property type="project" value="UniProtKB-KW"/>
</dbReference>
<keyword evidence="3" id="KW-0479">Metal-binding</keyword>
<dbReference type="GO" id="GO:0016301">
    <property type="term" value="F:kinase activity"/>
    <property type="evidence" value="ECO:0007669"/>
    <property type="project" value="UniProtKB-KW"/>
</dbReference>
<evidence type="ECO:0000313" key="13">
    <source>
        <dbReference type="EMBL" id="SUZ51448.1"/>
    </source>
</evidence>
<reference evidence="13" key="1">
    <citation type="submission" date="2018-05" db="EMBL/GenBank/DDBJ databases">
        <authorList>
            <person name="Lanie J.A."/>
            <person name="Ng W.-L."/>
            <person name="Kazmierczak K.M."/>
            <person name="Andrzejewski T.M."/>
            <person name="Davidsen T.M."/>
            <person name="Wayne K.J."/>
            <person name="Tettelin H."/>
            <person name="Glass J.I."/>
            <person name="Rusch D."/>
            <person name="Podicherti R."/>
            <person name="Tsui H.-C.T."/>
            <person name="Winkler M.E."/>
        </authorList>
    </citation>
    <scope>NUCLEOTIDE SEQUENCE</scope>
</reference>
<dbReference type="FunFam" id="3.40.50.2020:FF:000014">
    <property type="entry name" value="Ribose-phosphate pyrophosphokinase 1"/>
    <property type="match status" value="1"/>
</dbReference>
<dbReference type="GO" id="GO:0002189">
    <property type="term" value="C:ribose phosphate diphosphokinase complex"/>
    <property type="evidence" value="ECO:0007669"/>
    <property type="project" value="TreeGrafter"/>
</dbReference>
<dbReference type="EMBL" id="UINC01000222">
    <property type="protein sequence ID" value="SUZ51448.1"/>
    <property type="molecule type" value="Genomic_DNA"/>
</dbReference>